<dbReference type="AlphaFoldDB" id="A0A7M5V0J0"/>
<evidence type="ECO:0008006" key="3">
    <source>
        <dbReference type="Google" id="ProtNLM"/>
    </source>
</evidence>
<organism evidence="1 2">
    <name type="scientific">Clytia hemisphaerica</name>
    <dbReference type="NCBI Taxonomy" id="252671"/>
    <lineage>
        <taxon>Eukaryota</taxon>
        <taxon>Metazoa</taxon>
        <taxon>Cnidaria</taxon>
        <taxon>Hydrozoa</taxon>
        <taxon>Hydroidolina</taxon>
        <taxon>Leptothecata</taxon>
        <taxon>Obeliida</taxon>
        <taxon>Clytiidae</taxon>
        <taxon>Clytia</taxon>
    </lineage>
</organism>
<sequence>MPENSNIQLDAESANGELCTKQDLENNLKTIRLNFLTGQFSIDVLTNRLNVVGDVKEYVRSLKGIDIRQQEIVFVNRQLENYENLLELHNDHQHQSGNQYTESLTLNLVIKTGRKIQLNFTESFMDFDTLEMHENQTILDLKKMISRLTSARLRLIDVSTPSLFQHGRVISNALLLKEDLVLQVTVKILIEIERKGGIEKMEKRLTKDEWVDGKIKDLIKLQEHEFNEHRLILDEEYIENEGLELETPLNDVGERKIRFIVKNVSRKSDNCVVL</sequence>
<dbReference type="Proteomes" id="UP000594262">
    <property type="component" value="Unplaced"/>
</dbReference>
<dbReference type="InterPro" id="IPR029071">
    <property type="entry name" value="Ubiquitin-like_domsf"/>
</dbReference>
<keyword evidence="2" id="KW-1185">Reference proteome</keyword>
<dbReference type="Gene3D" id="3.10.20.90">
    <property type="entry name" value="Phosphatidylinositol 3-kinase Catalytic Subunit, Chain A, domain 1"/>
    <property type="match status" value="1"/>
</dbReference>
<dbReference type="EnsemblMetazoa" id="CLYHEMT009174.1">
    <property type="protein sequence ID" value="CLYHEMP009174.1"/>
    <property type="gene ID" value="CLYHEMG009174"/>
</dbReference>
<dbReference type="SUPFAM" id="SSF54236">
    <property type="entry name" value="Ubiquitin-like"/>
    <property type="match status" value="1"/>
</dbReference>
<proteinExistence type="predicted"/>
<protein>
    <recommendedName>
        <fullName evidence="3">Ubiquitin-like domain-containing protein</fullName>
    </recommendedName>
</protein>
<reference evidence="1" key="1">
    <citation type="submission" date="2021-01" db="UniProtKB">
        <authorList>
            <consortium name="EnsemblMetazoa"/>
        </authorList>
    </citation>
    <scope>IDENTIFICATION</scope>
</reference>
<evidence type="ECO:0000313" key="1">
    <source>
        <dbReference type="EnsemblMetazoa" id="CLYHEMP009174.1"/>
    </source>
</evidence>
<evidence type="ECO:0000313" key="2">
    <source>
        <dbReference type="Proteomes" id="UP000594262"/>
    </source>
</evidence>
<accession>A0A7M5V0J0</accession>
<name>A0A7M5V0J0_9CNID</name>